<organism evidence="8 9">
    <name type="scientific">Tigriopus californicus</name>
    <name type="common">Marine copepod</name>
    <dbReference type="NCBI Taxonomy" id="6832"/>
    <lineage>
        <taxon>Eukaryota</taxon>
        <taxon>Metazoa</taxon>
        <taxon>Ecdysozoa</taxon>
        <taxon>Arthropoda</taxon>
        <taxon>Crustacea</taxon>
        <taxon>Multicrustacea</taxon>
        <taxon>Hexanauplia</taxon>
        <taxon>Copepoda</taxon>
        <taxon>Harpacticoida</taxon>
        <taxon>Harpacticidae</taxon>
        <taxon>Tigriopus</taxon>
    </lineage>
</organism>
<dbReference type="AlphaFoldDB" id="A0A553P9V8"/>
<evidence type="ECO:0000313" key="8">
    <source>
        <dbReference type="EMBL" id="TRY74471.1"/>
    </source>
</evidence>
<dbReference type="Pfam" id="PF10210">
    <property type="entry name" value="MRP-S32"/>
    <property type="match status" value="1"/>
</dbReference>
<evidence type="ECO:0000256" key="2">
    <source>
        <dbReference type="ARBA" id="ARBA00005556"/>
    </source>
</evidence>
<dbReference type="EMBL" id="VCGU01000005">
    <property type="protein sequence ID" value="TRY74471.1"/>
    <property type="molecule type" value="Genomic_DNA"/>
</dbReference>
<dbReference type="OMA" id="MASGHLC"/>
<reference evidence="8 9" key="1">
    <citation type="journal article" date="2018" name="Nat. Ecol. Evol.">
        <title>Genomic signatures of mitonuclear coevolution across populations of Tigriopus californicus.</title>
        <authorList>
            <person name="Barreto F.S."/>
            <person name="Watson E.T."/>
            <person name="Lima T.G."/>
            <person name="Willett C.S."/>
            <person name="Edmands S."/>
            <person name="Li W."/>
            <person name="Burton R.S."/>
        </authorList>
    </citation>
    <scope>NUCLEOTIDE SEQUENCE [LARGE SCALE GENOMIC DNA]</scope>
    <source>
        <strain evidence="8 9">San Diego</strain>
    </source>
</reference>
<proteinExistence type="inferred from homology"/>
<dbReference type="Proteomes" id="UP000318571">
    <property type="component" value="Chromosome 2"/>
</dbReference>
<keyword evidence="5" id="KW-0496">Mitochondrion</keyword>
<dbReference type="InterPro" id="IPR019346">
    <property type="entry name" value="Ribosomal_mL42"/>
</dbReference>
<evidence type="ECO:0000256" key="7">
    <source>
        <dbReference type="ARBA" id="ARBA00035189"/>
    </source>
</evidence>
<dbReference type="OrthoDB" id="1107506at2759"/>
<name>A0A553P9V8_TIGCA</name>
<dbReference type="GO" id="GO:0005762">
    <property type="term" value="C:mitochondrial large ribosomal subunit"/>
    <property type="evidence" value="ECO:0007669"/>
    <property type="project" value="TreeGrafter"/>
</dbReference>
<evidence type="ECO:0000256" key="1">
    <source>
        <dbReference type="ARBA" id="ARBA00004173"/>
    </source>
</evidence>
<gene>
    <name evidence="8" type="ORF">TCAL_12586</name>
</gene>
<comment type="subcellular location">
    <subcellularLocation>
        <location evidence="1">Mitochondrion</location>
    </subcellularLocation>
</comment>
<dbReference type="PANTHER" id="PTHR13450:SF4">
    <property type="entry name" value="LARGE RIBOSOMAL SUBUNIT PROTEIN ML42"/>
    <property type="match status" value="1"/>
</dbReference>
<comment type="caution">
    <text evidence="8">The sequence shown here is derived from an EMBL/GenBank/DDBJ whole genome shotgun (WGS) entry which is preliminary data.</text>
</comment>
<evidence type="ECO:0000256" key="3">
    <source>
        <dbReference type="ARBA" id="ARBA00022946"/>
    </source>
</evidence>
<accession>A0A553P9V8</accession>
<evidence type="ECO:0000256" key="4">
    <source>
        <dbReference type="ARBA" id="ARBA00022980"/>
    </source>
</evidence>
<keyword evidence="9" id="KW-1185">Reference proteome</keyword>
<comment type="similarity">
    <text evidence="2">Belongs to the mitochondrion-specific ribosomal protein mL42 family.</text>
</comment>
<dbReference type="PANTHER" id="PTHR13450">
    <property type="entry name" value="MITOCHONDRIAL 39S RIBOSOMAL PROTEIN L42"/>
    <property type="match status" value="1"/>
</dbReference>
<evidence type="ECO:0000256" key="5">
    <source>
        <dbReference type="ARBA" id="ARBA00023128"/>
    </source>
</evidence>
<keyword evidence="3" id="KW-0809">Transit peptide</keyword>
<protein>
    <recommendedName>
        <fullName evidence="7">Large ribosomal subunit protein mL42</fullName>
    </recommendedName>
</protein>
<keyword evidence="6" id="KW-0687">Ribonucleoprotein</keyword>
<keyword evidence="4" id="KW-0689">Ribosomal protein</keyword>
<sequence length="127" mass="15054">MLLYRTGRLWSLGVPSVRGLRGVPANTYRQERVTSNSDGSVLVCWHPEPRFPYALTRPMPRAQAPGTHSKLKIQSVEDMQELYHHKPARYQIRDLMRLTWTTKHRWFPNHAHRKEDAKKNPRERPYL</sequence>
<evidence type="ECO:0000256" key="6">
    <source>
        <dbReference type="ARBA" id="ARBA00023274"/>
    </source>
</evidence>
<evidence type="ECO:0000313" key="9">
    <source>
        <dbReference type="Proteomes" id="UP000318571"/>
    </source>
</evidence>
<dbReference type="STRING" id="6832.A0A553P9V8"/>